<evidence type="ECO:0000313" key="2">
    <source>
        <dbReference type="Proteomes" id="UP000192074"/>
    </source>
</evidence>
<dbReference type="EMBL" id="FCNL01000042">
    <property type="protein sequence ID" value="CVI25360.1"/>
    <property type="molecule type" value="Genomic_DNA"/>
</dbReference>
<evidence type="ECO:0000313" key="1">
    <source>
        <dbReference type="EMBL" id="CVI25360.1"/>
    </source>
</evidence>
<gene>
    <name evidence="1" type="ORF">AGR4A_pAt30175</name>
</gene>
<comment type="caution">
    <text evidence="1">The sequence shown here is derived from an EMBL/GenBank/DDBJ whole genome shotgun (WGS) entry which is preliminary data.</text>
</comment>
<dbReference type="Proteomes" id="UP000192074">
    <property type="component" value="Unassembled WGS sequence"/>
</dbReference>
<proteinExistence type="predicted"/>
<dbReference type="AlphaFoldDB" id="A0A822VC31"/>
<sequence>MQAASEGLAKRPVQWFDRQGKRKGLFFGEGNIFGESAVAMNADRLKVVAKVDAATVAFQTAPAGNVWIARYAHSSLERPDATTDRLNDTRKLVAERNRRPGRKLAEKEMPVSAANTACLNTNQKFVRPQYRLFHLAQR</sequence>
<reference evidence="1 2" key="1">
    <citation type="submission" date="2016-01" db="EMBL/GenBank/DDBJ databases">
        <authorList>
            <person name="Regsiter A."/>
            <person name="william w."/>
        </authorList>
    </citation>
    <scope>NUCLEOTIDE SEQUENCE [LARGE SCALE GENOMIC DNA]</scope>
    <source>
        <strain evidence="1 2">B6</strain>
    </source>
</reference>
<protein>
    <submittedName>
        <fullName evidence="1">Uncharacterized protein</fullName>
    </submittedName>
</protein>
<accession>A0A822VC31</accession>
<organism evidence="1 2">
    <name type="scientific">Agrobacterium tumefaciens str. B6</name>
    <dbReference type="NCBI Taxonomy" id="1183423"/>
    <lineage>
        <taxon>Bacteria</taxon>
        <taxon>Pseudomonadati</taxon>
        <taxon>Pseudomonadota</taxon>
        <taxon>Alphaproteobacteria</taxon>
        <taxon>Hyphomicrobiales</taxon>
        <taxon>Rhizobiaceae</taxon>
        <taxon>Rhizobium/Agrobacterium group</taxon>
        <taxon>Agrobacterium</taxon>
        <taxon>Agrobacterium tumefaciens complex</taxon>
    </lineage>
</organism>
<name>A0A822VC31_AGRTU</name>